<dbReference type="Gene3D" id="3.40.50.1010">
    <property type="entry name" value="5'-nuclease"/>
    <property type="match status" value="1"/>
</dbReference>
<reference evidence="3 4" key="1">
    <citation type="journal article" date="2019" name="Emerg. Microbes Infect.">
        <title>Comprehensive subspecies identification of 175 nontuberculous mycobacteria species based on 7547 genomic profiles.</title>
        <authorList>
            <person name="Matsumoto Y."/>
            <person name="Kinjo T."/>
            <person name="Motooka D."/>
            <person name="Nabeya D."/>
            <person name="Jung N."/>
            <person name="Uechi K."/>
            <person name="Horii T."/>
            <person name="Iida T."/>
            <person name="Fujita J."/>
            <person name="Nakamura S."/>
        </authorList>
    </citation>
    <scope>NUCLEOTIDE SEQUENCE [LARGE SCALE GENOMIC DNA]</scope>
    <source>
        <strain evidence="3 4">JCM 12272</strain>
    </source>
</reference>
<protein>
    <recommendedName>
        <fullName evidence="2">NYN domain-containing protein</fullName>
    </recommendedName>
</protein>
<feature type="domain" description="NYN" evidence="2">
    <location>
        <begin position="56"/>
        <end position="166"/>
    </location>
</feature>
<evidence type="ECO:0000256" key="1">
    <source>
        <dbReference type="SAM" id="MobiDB-lite"/>
    </source>
</evidence>
<organism evidence="3 4">
    <name type="scientific">Mycolicibacterium alvei</name>
    <dbReference type="NCBI Taxonomy" id="67081"/>
    <lineage>
        <taxon>Bacteria</taxon>
        <taxon>Bacillati</taxon>
        <taxon>Actinomycetota</taxon>
        <taxon>Actinomycetes</taxon>
        <taxon>Mycobacteriales</taxon>
        <taxon>Mycobacteriaceae</taxon>
        <taxon>Mycolicibacterium</taxon>
    </lineage>
</organism>
<dbReference type="AlphaFoldDB" id="A0A6N4UJL7"/>
<name>A0A6N4UJL7_9MYCO</name>
<feature type="compositionally biased region" description="Polar residues" evidence="1">
    <location>
        <begin position="190"/>
        <end position="201"/>
    </location>
</feature>
<dbReference type="Pfam" id="PF01936">
    <property type="entry name" value="NYN"/>
    <property type="match status" value="1"/>
</dbReference>
<dbReference type="Proteomes" id="UP000466906">
    <property type="component" value="Chromosome"/>
</dbReference>
<dbReference type="GO" id="GO:0004540">
    <property type="term" value="F:RNA nuclease activity"/>
    <property type="evidence" value="ECO:0007669"/>
    <property type="project" value="InterPro"/>
</dbReference>
<proteinExistence type="predicted"/>
<sequence>MRSNCALYVDVGYLLAAAATRVTGTSLRNGIHVEFGPMVAALIKQAQEISGLPALRVHWYDSAKNGVPDRQQERIGELPRVKLRLGRFGVDGQQKGVDLRIGLDLVAHARSGTADVFFVVSGDDDLTEAVEEAQAHGVQVVLLAVPNADGRPHAVSRHLLRAADDLATLCSSTIDTNVIRVETPPARSAQVATATPSTGTHAPSPGDLAARRPAALPARPAPAREPLSVAVYSSSTGGQSHSMADYHDEPDDRQIDRVIANVIESFRNSASDEALGALADGRPSIPQDIDKALLLDLSDALGSYELNDPVRVRLRSRFWQKYDELPG</sequence>
<evidence type="ECO:0000313" key="4">
    <source>
        <dbReference type="Proteomes" id="UP000466906"/>
    </source>
</evidence>
<dbReference type="KEGG" id="malv:MALV_04810"/>
<evidence type="ECO:0000259" key="2">
    <source>
        <dbReference type="Pfam" id="PF01936"/>
    </source>
</evidence>
<keyword evidence="4" id="KW-1185">Reference proteome</keyword>
<dbReference type="InterPro" id="IPR021139">
    <property type="entry name" value="NYN"/>
</dbReference>
<evidence type="ECO:0000313" key="3">
    <source>
        <dbReference type="EMBL" id="BBX25356.1"/>
    </source>
</evidence>
<feature type="region of interest" description="Disordered" evidence="1">
    <location>
        <begin position="185"/>
        <end position="210"/>
    </location>
</feature>
<dbReference type="EMBL" id="AP022565">
    <property type="protein sequence ID" value="BBX25356.1"/>
    <property type="molecule type" value="Genomic_DNA"/>
</dbReference>
<accession>A0A6N4UJL7</accession>
<gene>
    <name evidence="3" type="ORF">MALV_04810</name>
</gene>
<dbReference type="RefSeq" id="WP_163660793.1">
    <property type="nucleotide sequence ID" value="NZ_AP022565.1"/>
</dbReference>